<keyword evidence="1" id="KW-0812">Transmembrane</keyword>
<dbReference type="EMBL" id="JBHSNY010000009">
    <property type="protein sequence ID" value="MFC5637369.1"/>
    <property type="molecule type" value="Genomic_DNA"/>
</dbReference>
<dbReference type="Proteomes" id="UP001596154">
    <property type="component" value="Unassembled WGS sequence"/>
</dbReference>
<name>A0ABW0UX29_9ACTN</name>
<dbReference type="RefSeq" id="WP_381026601.1">
    <property type="nucleotide sequence ID" value="NZ_JBHSNY010000009.1"/>
</dbReference>
<keyword evidence="1" id="KW-1133">Transmembrane helix</keyword>
<evidence type="ECO:0000313" key="2">
    <source>
        <dbReference type="EMBL" id="MFC5637369.1"/>
    </source>
</evidence>
<reference evidence="3" key="1">
    <citation type="journal article" date="2019" name="Int. J. Syst. Evol. Microbiol.">
        <title>The Global Catalogue of Microorganisms (GCM) 10K type strain sequencing project: providing services to taxonomists for standard genome sequencing and annotation.</title>
        <authorList>
            <consortium name="The Broad Institute Genomics Platform"/>
            <consortium name="The Broad Institute Genome Sequencing Center for Infectious Disease"/>
            <person name="Wu L."/>
            <person name="Ma J."/>
        </authorList>
    </citation>
    <scope>NUCLEOTIDE SEQUENCE [LARGE SCALE GENOMIC DNA]</scope>
    <source>
        <strain evidence="3">CGMCC 4.7248</strain>
    </source>
</reference>
<keyword evidence="3" id="KW-1185">Reference proteome</keyword>
<evidence type="ECO:0000256" key="1">
    <source>
        <dbReference type="SAM" id="Phobius"/>
    </source>
</evidence>
<gene>
    <name evidence="2" type="ORF">ACFPZJ_27040</name>
</gene>
<comment type="caution">
    <text evidence="2">The sequence shown here is derived from an EMBL/GenBank/DDBJ whole genome shotgun (WGS) entry which is preliminary data.</text>
</comment>
<feature type="transmembrane region" description="Helical" evidence="1">
    <location>
        <begin position="94"/>
        <end position="113"/>
    </location>
</feature>
<proteinExistence type="predicted"/>
<keyword evidence="1" id="KW-0472">Membrane</keyword>
<sequence>MFLFLLVVLARADTLRHRELYADLGAVALGADPGVWRAGAKRAVAQGAWSLTEVLVQTAAPAMFGAALVAPLARLPRGERPSAHSEAVRRSWSIRIAVGVVAVLAVMSSVVAVRS</sequence>
<evidence type="ECO:0000313" key="3">
    <source>
        <dbReference type="Proteomes" id="UP001596154"/>
    </source>
</evidence>
<organism evidence="2 3">
    <name type="scientific">Streptomyces bullii</name>
    <dbReference type="NCBI Taxonomy" id="349910"/>
    <lineage>
        <taxon>Bacteria</taxon>
        <taxon>Bacillati</taxon>
        <taxon>Actinomycetota</taxon>
        <taxon>Actinomycetes</taxon>
        <taxon>Kitasatosporales</taxon>
        <taxon>Streptomycetaceae</taxon>
        <taxon>Streptomyces</taxon>
    </lineage>
</organism>
<accession>A0ABW0UX29</accession>
<protein>
    <submittedName>
        <fullName evidence="2">Uncharacterized protein</fullName>
    </submittedName>
</protein>